<evidence type="ECO:0000313" key="2">
    <source>
        <dbReference type="Proteomes" id="UP000786693"/>
    </source>
</evidence>
<protein>
    <recommendedName>
        <fullName evidence="3">DUF465 domain-containing protein</fullName>
    </recommendedName>
</protein>
<evidence type="ECO:0008006" key="3">
    <source>
        <dbReference type="Google" id="ProtNLM"/>
    </source>
</evidence>
<proteinExistence type="predicted"/>
<dbReference type="RefSeq" id="WP_220747664.1">
    <property type="nucleotide sequence ID" value="NZ_BPFH01000001.1"/>
</dbReference>
<evidence type="ECO:0000313" key="1">
    <source>
        <dbReference type="EMBL" id="GIT94170.1"/>
    </source>
</evidence>
<keyword evidence="2" id="KW-1185">Reference proteome</keyword>
<dbReference type="Proteomes" id="UP000786693">
    <property type="component" value="Unassembled WGS sequence"/>
</dbReference>
<name>A0ABQ4NIW7_9RHOB</name>
<dbReference type="InterPro" id="IPR007420">
    <property type="entry name" value="DUF465"/>
</dbReference>
<dbReference type="InterPro" id="IPR038444">
    <property type="entry name" value="DUF465_sf"/>
</dbReference>
<sequence length="80" mass="9044">MSHVPHDLSEEFPNDLARLAQLKAESGHVAKLADAYHRINREIHRAETNVEPCSDTHALELRRERLHLKDQIAGCLAAAR</sequence>
<organism evidence="1 2">
    <name type="scientific">Jannaschia pagri</name>
    <dbReference type="NCBI Taxonomy" id="2829797"/>
    <lineage>
        <taxon>Bacteria</taxon>
        <taxon>Pseudomonadati</taxon>
        <taxon>Pseudomonadota</taxon>
        <taxon>Alphaproteobacteria</taxon>
        <taxon>Rhodobacterales</taxon>
        <taxon>Roseobacteraceae</taxon>
        <taxon>Jannaschia</taxon>
    </lineage>
</organism>
<dbReference type="Gene3D" id="6.10.280.50">
    <property type="match status" value="1"/>
</dbReference>
<reference evidence="1 2" key="1">
    <citation type="submission" date="2021-05" db="EMBL/GenBank/DDBJ databases">
        <title>Bacteria Genome sequencing.</title>
        <authorList>
            <person name="Takabe Y."/>
            <person name="Nakajima Y."/>
            <person name="Suzuki S."/>
            <person name="Shiozaki T."/>
        </authorList>
    </citation>
    <scope>NUCLEOTIDE SEQUENCE [LARGE SCALE GENOMIC DNA]</scope>
    <source>
        <strain evidence="1 2">AI_62</strain>
    </source>
</reference>
<gene>
    <name evidence="1" type="ORF">JANAI62_07930</name>
</gene>
<dbReference type="EMBL" id="BPFH01000001">
    <property type="protein sequence ID" value="GIT94170.1"/>
    <property type="molecule type" value="Genomic_DNA"/>
</dbReference>
<accession>A0ABQ4NIW7</accession>
<comment type="caution">
    <text evidence="1">The sequence shown here is derived from an EMBL/GenBank/DDBJ whole genome shotgun (WGS) entry which is preliminary data.</text>
</comment>
<dbReference type="Pfam" id="PF04325">
    <property type="entry name" value="DUF465"/>
    <property type="match status" value="1"/>
</dbReference>